<accession>A0A949NFD3</accession>
<dbReference type="RefSeq" id="WP_158343354.1">
    <property type="nucleotide sequence ID" value="NZ_JAHQCW010000001.1"/>
</dbReference>
<comment type="caution">
    <text evidence="1">The sequence shown here is derived from an EMBL/GenBank/DDBJ whole genome shotgun (WGS) entry which is preliminary data.</text>
</comment>
<evidence type="ECO:0000313" key="1">
    <source>
        <dbReference type="EMBL" id="MBU9735018.1"/>
    </source>
</evidence>
<dbReference type="InterPro" id="IPR012347">
    <property type="entry name" value="Ferritin-like"/>
</dbReference>
<dbReference type="EMBL" id="JAHQCW010000001">
    <property type="protein sequence ID" value="MBU9735018.1"/>
    <property type="molecule type" value="Genomic_DNA"/>
</dbReference>
<dbReference type="Proteomes" id="UP000712157">
    <property type="component" value="Unassembled WGS sequence"/>
</dbReference>
<keyword evidence="2" id="KW-1185">Reference proteome</keyword>
<sequence length="142" mass="16157">MINDVDLLRDICENAEMGRDGIMHILKQTEDSNLSQVLTRQLSEYQKTYDTADKMLHERNQEPTSANPMAKMMSYVSSSAKTMMDNSASKIAELMIQGSTMGITNMTKSLHDYDDSDQDVKKLAEKHIKTEQANVDEMKKFL</sequence>
<gene>
    <name evidence="1" type="ORF">KTH89_00620</name>
</gene>
<dbReference type="AlphaFoldDB" id="A0A949NFD3"/>
<proteinExistence type="predicted"/>
<organism evidence="1 2">
    <name type="scientific">Diplocloster agilis</name>
    <dbReference type="NCBI Taxonomy" id="2850323"/>
    <lineage>
        <taxon>Bacteria</taxon>
        <taxon>Bacillati</taxon>
        <taxon>Bacillota</taxon>
        <taxon>Clostridia</taxon>
        <taxon>Lachnospirales</taxon>
        <taxon>Lachnospiraceae</taxon>
        <taxon>Diplocloster</taxon>
    </lineage>
</organism>
<name>A0A949NFD3_9FIRM</name>
<reference evidence="1" key="1">
    <citation type="submission" date="2021-06" db="EMBL/GenBank/DDBJ databases">
        <title>Description of novel taxa of the family Lachnospiraceae.</title>
        <authorList>
            <person name="Chaplin A.V."/>
            <person name="Sokolova S.R."/>
            <person name="Pikina A.P."/>
            <person name="Korzhanova M."/>
            <person name="Belova V."/>
            <person name="Korostin D."/>
            <person name="Efimov B.A."/>
        </authorList>
    </citation>
    <scope>NUCLEOTIDE SEQUENCE</scope>
    <source>
        <strain evidence="1">ASD5720</strain>
    </source>
</reference>
<dbReference type="Gene3D" id="1.20.1260.10">
    <property type="match status" value="1"/>
</dbReference>
<protein>
    <submittedName>
        <fullName evidence="1">Uncharacterized protein</fullName>
    </submittedName>
</protein>
<evidence type="ECO:0000313" key="2">
    <source>
        <dbReference type="Proteomes" id="UP000712157"/>
    </source>
</evidence>